<name>A0A6P4Z4W7_BRABE</name>
<keyword evidence="2" id="KW-0547">Nucleotide-binding</keyword>
<comment type="similarity">
    <text evidence="1">Belongs to the small GTPase superfamily. Rab family.</text>
</comment>
<dbReference type="GO" id="GO:0008333">
    <property type="term" value="P:endosome to lysosome transport"/>
    <property type="evidence" value="ECO:0007669"/>
    <property type="project" value="TreeGrafter"/>
</dbReference>
<keyword evidence="3" id="KW-0342">GTP-binding</keyword>
<dbReference type="OrthoDB" id="10435682at2759"/>
<dbReference type="PROSITE" id="PS51421">
    <property type="entry name" value="RAS"/>
    <property type="match status" value="1"/>
</dbReference>
<feature type="region of interest" description="Disordered" evidence="4">
    <location>
        <begin position="19"/>
        <end position="42"/>
    </location>
</feature>
<feature type="compositionally biased region" description="Basic and acidic residues" evidence="4">
    <location>
        <begin position="19"/>
        <end position="28"/>
    </location>
</feature>
<dbReference type="PANTHER" id="PTHR47981">
    <property type="entry name" value="RAB FAMILY"/>
    <property type="match status" value="1"/>
</dbReference>
<dbReference type="GO" id="GO:0005525">
    <property type="term" value="F:GTP binding"/>
    <property type="evidence" value="ECO:0007669"/>
    <property type="project" value="UniProtKB-KW"/>
</dbReference>
<dbReference type="KEGG" id="bbel:109471276"/>
<evidence type="ECO:0000256" key="3">
    <source>
        <dbReference type="ARBA" id="ARBA00023134"/>
    </source>
</evidence>
<dbReference type="AlphaFoldDB" id="A0A6P4Z4W7"/>
<dbReference type="PROSITE" id="PS51419">
    <property type="entry name" value="RAB"/>
    <property type="match status" value="1"/>
</dbReference>
<gene>
    <name evidence="6" type="primary">LOC109471276</name>
</gene>
<evidence type="ECO:0000313" key="6">
    <source>
        <dbReference type="RefSeq" id="XP_019626122.1"/>
    </source>
</evidence>
<dbReference type="GO" id="GO:0090385">
    <property type="term" value="P:phagosome-lysosome fusion"/>
    <property type="evidence" value="ECO:0007669"/>
    <property type="project" value="TreeGrafter"/>
</dbReference>
<reference evidence="6" key="1">
    <citation type="submission" date="2025-08" db="UniProtKB">
        <authorList>
            <consortium name="RefSeq"/>
        </authorList>
    </citation>
    <scope>IDENTIFICATION</scope>
    <source>
        <tissue evidence="6">Gonad</tissue>
    </source>
</reference>
<dbReference type="Pfam" id="PF00071">
    <property type="entry name" value="Ras"/>
    <property type="match status" value="1"/>
</dbReference>
<sequence length="144" mass="16101">MSSALDEFVDFVKTRVSDLEGEDNHHGNNDAGGTDTRKDGDVTNITEMTETKGKVGTVETEARAGFLEAPERTEVPFIVIGNIKFEGSEDTREVHNDEAQAWCDSKNIPYLETDCQDRSVLDFAFQTLIRNVLQNRQTEENGTE</sequence>
<dbReference type="InterPro" id="IPR027417">
    <property type="entry name" value="P-loop_NTPase"/>
</dbReference>
<dbReference type="GO" id="GO:0005764">
    <property type="term" value="C:lysosome"/>
    <property type="evidence" value="ECO:0007669"/>
    <property type="project" value="TreeGrafter"/>
</dbReference>
<evidence type="ECO:0000256" key="2">
    <source>
        <dbReference type="ARBA" id="ARBA00022741"/>
    </source>
</evidence>
<dbReference type="InterPro" id="IPR001806">
    <property type="entry name" value="Small_GTPase"/>
</dbReference>
<organism evidence="5 6">
    <name type="scientific">Branchiostoma belcheri</name>
    <name type="common">Amphioxus</name>
    <dbReference type="NCBI Taxonomy" id="7741"/>
    <lineage>
        <taxon>Eukaryota</taxon>
        <taxon>Metazoa</taxon>
        <taxon>Chordata</taxon>
        <taxon>Cephalochordata</taxon>
        <taxon>Leptocardii</taxon>
        <taxon>Amphioxiformes</taxon>
        <taxon>Branchiostomatidae</taxon>
        <taxon>Branchiostoma</taxon>
    </lineage>
</organism>
<protein>
    <submittedName>
        <fullName evidence="6">Uncharacterized protein LOC109471276</fullName>
    </submittedName>
</protein>
<keyword evidence="5" id="KW-1185">Reference proteome</keyword>
<dbReference type="GeneID" id="109471276"/>
<evidence type="ECO:0000256" key="1">
    <source>
        <dbReference type="ARBA" id="ARBA00006270"/>
    </source>
</evidence>
<evidence type="ECO:0000256" key="4">
    <source>
        <dbReference type="SAM" id="MobiDB-lite"/>
    </source>
</evidence>
<dbReference type="RefSeq" id="XP_019626122.1">
    <property type="nucleotide sequence ID" value="XM_019770563.1"/>
</dbReference>
<dbReference type="Gene3D" id="3.40.50.300">
    <property type="entry name" value="P-loop containing nucleotide triphosphate hydrolases"/>
    <property type="match status" value="1"/>
</dbReference>
<dbReference type="GO" id="GO:0045335">
    <property type="term" value="C:phagocytic vesicle"/>
    <property type="evidence" value="ECO:0007669"/>
    <property type="project" value="TreeGrafter"/>
</dbReference>
<dbReference type="Proteomes" id="UP000515135">
    <property type="component" value="Unplaced"/>
</dbReference>
<dbReference type="PANTHER" id="PTHR47981:SF20">
    <property type="entry name" value="RAS-RELATED PROTEIN RAB-7A"/>
    <property type="match status" value="1"/>
</dbReference>
<accession>A0A6P4Z4W7</accession>
<proteinExistence type="inferred from homology"/>
<dbReference type="SUPFAM" id="SSF52540">
    <property type="entry name" value="P-loop containing nucleoside triphosphate hydrolases"/>
    <property type="match status" value="1"/>
</dbReference>
<dbReference type="GO" id="GO:0003924">
    <property type="term" value="F:GTPase activity"/>
    <property type="evidence" value="ECO:0007669"/>
    <property type="project" value="InterPro"/>
</dbReference>
<dbReference type="GO" id="GO:0005770">
    <property type="term" value="C:late endosome"/>
    <property type="evidence" value="ECO:0007669"/>
    <property type="project" value="TreeGrafter"/>
</dbReference>
<evidence type="ECO:0000313" key="5">
    <source>
        <dbReference type="Proteomes" id="UP000515135"/>
    </source>
</evidence>